<evidence type="ECO:0000313" key="5">
    <source>
        <dbReference type="Proteomes" id="UP000217549"/>
    </source>
</evidence>
<feature type="compositionally biased region" description="Basic and acidic residues" evidence="1">
    <location>
        <begin position="143"/>
        <end position="152"/>
    </location>
</feature>
<feature type="compositionally biased region" description="Basic and acidic residues" evidence="1">
    <location>
        <begin position="206"/>
        <end position="218"/>
    </location>
</feature>
<feature type="transmembrane region" description="Helical" evidence="2">
    <location>
        <begin position="160"/>
        <end position="177"/>
    </location>
</feature>
<keyword evidence="2" id="KW-0812">Transmembrane</keyword>
<dbReference type="AlphaFoldDB" id="A0A285PZ80"/>
<protein>
    <submittedName>
        <fullName evidence="4">Consensus disorder prediction</fullName>
    </submittedName>
</protein>
<keyword evidence="2" id="KW-1133">Transmembrane helix</keyword>
<keyword evidence="2" id="KW-0472">Membrane</keyword>
<feature type="compositionally biased region" description="Low complexity" evidence="1">
    <location>
        <begin position="192"/>
        <end position="205"/>
    </location>
</feature>
<reference evidence="5" key="1">
    <citation type="submission" date="2017-09" db="EMBL/GenBank/DDBJ databases">
        <authorList>
            <person name="Shetty A S."/>
        </authorList>
    </citation>
    <scope>NUCLEOTIDE SEQUENCE [LARGE SCALE GENOMIC DNA]</scope>
</reference>
<feature type="compositionally biased region" description="Basic and acidic residues" evidence="1">
    <location>
        <begin position="58"/>
        <end position="127"/>
    </location>
</feature>
<feature type="region of interest" description="Disordered" evidence="1">
    <location>
        <begin position="192"/>
        <end position="230"/>
    </location>
</feature>
<keyword evidence="5" id="KW-1185">Reference proteome</keyword>
<feature type="domain" description="Zinc-ribbon" evidence="3">
    <location>
        <begin position="2"/>
        <end position="23"/>
    </location>
</feature>
<gene>
    <name evidence="4" type="ORF">EHLA_2496</name>
</gene>
<dbReference type="Pfam" id="PF13240">
    <property type="entry name" value="Zn_Ribbon_1"/>
    <property type="match status" value="1"/>
</dbReference>
<feature type="region of interest" description="Disordered" evidence="1">
    <location>
        <begin position="58"/>
        <end position="154"/>
    </location>
</feature>
<evidence type="ECO:0000259" key="3">
    <source>
        <dbReference type="Pfam" id="PF13240"/>
    </source>
</evidence>
<accession>A0A285PZ80</accession>
<dbReference type="InterPro" id="IPR026870">
    <property type="entry name" value="Zinc_ribbon_dom"/>
</dbReference>
<organism evidence="4 5">
    <name type="scientific">Anaerobutyricum hallii</name>
    <dbReference type="NCBI Taxonomy" id="39488"/>
    <lineage>
        <taxon>Bacteria</taxon>
        <taxon>Bacillati</taxon>
        <taxon>Bacillota</taxon>
        <taxon>Clostridia</taxon>
        <taxon>Lachnospirales</taxon>
        <taxon>Lachnospiraceae</taxon>
        <taxon>Anaerobutyricum</taxon>
    </lineage>
</organism>
<evidence type="ECO:0000256" key="1">
    <source>
        <dbReference type="SAM" id="MobiDB-lite"/>
    </source>
</evidence>
<proteinExistence type="predicted"/>
<sequence length="426" mass="49260">MKCRFCGTNLPDDARFCSGCGREVEREDVSAKEKNNNETEDAYYREIDDKEYEEIKKKKKEEERQREEAAKEEAERKLLEENYAREEAERKRREEQRIMEESRRRYEEEQRRWKEFVKKQEESEAKKLYRGYDASSGTAASESTKKRQEAKSQKKKKSSMPFLLYLFIVLAGGFALYKCGFPEMLIDSIHKSSSVSDSKKNTPSKGGKDKKEVDKKTTDNTTSDKTGDKKEAEHMLEDTENSHMSVEECLSTDAYNTVISEDGSFSFGYPKYLFNHSEVNASGTSYSLTYKEGSEEKKAELAVYTEENEGNALENAKQLYDRFSSQVNKIYFKMQPTRTDSEGMARTLIGASVDSSETTGVYIIAANDGEKNYILKFTYPDPDMKDDYNAIDYVVDCVYRYCSFSGGTYRPRTYQQFLKDDMGKKK</sequence>
<dbReference type="KEGG" id="ehl:EHLA_2496"/>
<evidence type="ECO:0000256" key="2">
    <source>
        <dbReference type="SAM" id="Phobius"/>
    </source>
</evidence>
<dbReference type="Proteomes" id="UP000217549">
    <property type="component" value="Chromosome I"/>
</dbReference>
<dbReference type="EMBL" id="LT907978">
    <property type="protein sequence ID" value="SOB73050.1"/>
    <property type="molecule type" value="Genomic_DNA"/>
</dbReference>
<dbReference type="RefSeq" id="WP_096240965.1">
    <property type="nucleotide sequence ID" value="NZ_LT907978.1"/>
</dbReference>
<name>A0A285PZ80_9FIRM</name>
<evidence type="ECO:0000313" key="4">
    <source>
        <dbReference type="EMBL" id="SOB73050.1"/>
    </source>
</evidence>